<gene>
    <name evidence="5" type="primary">glgP</name>
    <name evidence="5" type="ORF">H4O18_11650</name>
</gene>
<dbReference type="Gene3D" id="3.40.50.2000">
    <property type="entry name" value="Glycogen Phosphorylase B"/>
    <property type="match status" value="2"/>
</dbReference>
<evidence type="ECO:0000256" key="1">
    <source>
        <dbReference type="ARBA" id="ARBA00001275"/>
    </source>
</evidence>
<name>A0ABR7QN78_9FLAO</name>
<reference evidence="5 6" key="1">
    <citation type="submission" date="2020-08" db="EMBL/GenBank/DDBJ databases">
        <title>Arenibacter gaetbuli sp. nov., isolated from a sand dune.</title>
        <authorList>
            <person name="Park S."/>
            <person name="Yoon J.-H."/>
        </authorList>
    </citation>
    <scope>NUCLEOTIDE SEQUENCE [LARGE SCALE GENOMIC DNA]</scope>
    <source>
        <strain evidence="5 6">BSSL-BM3</strain>
    </source>
</reference>
<evidence type="ECO:0000259" key="4">
    <source>
        <dbReference type="Pfam" id="PF11897"/>
    </source>
</evidence>
<comment type="catalytic activity">
    <reaction evidence="1">
        <text>[(1-&gt;4)-alpha-D-glucosyl](n) + phosphate = [(1-&gt;4)-alpha-D-glucosyl](n-1) + alpha-D-glucose 1-phosphate</text>
        <dbReference type="Rhea" id="RHEA:41732"/>
        <dbReference type="Rhea" id="RHEA-COMP:9584"/>
        <dbReference type="Rhea" id="RHEA-COMP:9586"/>
        <dbReference type="ChEBI" id="CHEBI:15444"/>
        <dbReference type="ChEBI" id="CHEBI:43474"/>
        <dbReference type="ChEBI" id="CHEBI:58601"/>
        <dbReference type="EC" id="2.4.1.1"/>
    </reaction>
</comment>
<dbReference type="EMBL" id="JACLHY010000010">
    <property type="protein sequence ID" value="MBC8768648.1"/>
    <property type="molecule type" value="Genomic_DNA"/>
</dbReference>
<dbReference type="PIRSF" id="PIRSF000460">
    <property type="entry name" value="Pprylas_GlgP"/>
    <property type="match status" value="1"/>
</dbReference>
<dbReference type="InterPro" id="IPR024517">
    <property type="entry name" value="Glycogen_phosphorylase_DUF3417"/>
</dbReference>
<dbReference type="Proteomes" id="UP000618952">
    <property type="component" value="Unassembled WGS sequence"/>
</dbReference>
<comment type="caution">
    <text evidence="5">The sequence shown here is derived from an EMBL/GenBank/DDBJ whole genome shotgun (WGS) entry which is preliminary data.</text>
</comment>
<dbReference type="InterPro" id="IPR052182">
    <property type="entry name" value="Glycogen/Maltodextrin_Phosph"/>
</dbReference>
<dbReference type="InterPro" id="IPR011834">
    <property type="entry name" value="Agluc_phsphrylas"/>
</dbReference>
<dbReference type="NCBIfam" id="TIGR02094">
    <property type="entry name" value="more_P_ylases"/>
    <property type="match status" value="1"/>
</dbReference>
<keyword evidence="6" id="KW-1185">Reference proteome</keyword>
<keyword evidence="3" id="KW-0021">Allosteric enzyme</keyword>
<dbReference type="SUPFAM" id="SSF53756">
    <property type="entry name" value="UDP-Glycosyltransferase/glycogen phosphorylase"/>
    <property type="match status" value="1"/>
</dbReference>
<evidence type="ECO:0000313" key="5">
    <source>
        <dbReference type="EMBL" id="MBC8768648.1"/>
    </source>
</evidence>
<proteinExistence type="inferred from homology"/>
<dbReference type="Pfam" id="PF11897">
    <property type="entry name" value="DUF3417"/>
    <property type="match status" value="1"/>
</dbReference>
<protein>
    <submittedName>
        <fullName evidence="5">Alpha-glucan family phosphorylase</fullName>
    </submittedName>
</protein>
<evidence type="ECO:0000256" key="3">
    <source>
        <dbReference type="ARBA" id="ARBA00022533"/>
    </source>
</evidence>
<dbReference type="RefSeq" id="WP_187584741.1">
    <property type="nucleotide sequence ID" value="NZ_JACLHY010000010.1"/>
</dbReference>
<organism evidence="5 6">
    <name type="scientific">Arenibacter arenosicollis</name>
    <dbReference type="NCBI Taxonomy" id="2762274"/>
    <lineage>
        <taxon>Bacteria</taxon>
        <taxon>Pseudomonadati</taxon>
        <taxon>Bacteroidota</taxon>
        <taxon>Flavobacteriia</taxon>
        <taxon>Flavobacteriales</taxon>
        <taxon>Flavobacteriaceae</taxon>
        <taxon>Arenibacter</taxon>
    </lineage>
</organism>
<evidence type="ECO:0000313" key="6">
    <source>
        <dbReference type="Proteomes" id="UP000618952"/>
    </source>
</evidence>
<feature type="domain" description="DUF3417" evidence="4">
    <location>
        <begin position="30"/>
        <end position="132"/>
    </location>
</feature>
<comment type="similarity">
    <text evidence="2">Belongs to the glycogen phosphorylase family.</text>
</comment>
<dbReference type="InterPro" id="IPR000811">
    <property type="entry name" value="Glyco_trans_35"/>
</dbReference>
<dbReference type="PANTHER" id="PTHR42655:SF1">
    <property type="entry name" value="GLYCOGEN PHOSPHORYLASE"/>
    <property type="match status" value="1"/>
</dbReference>
<evidence type="ECO:0000256" key="2">
    <source>
        <dbReference type="ARBA" id="ARBA00006047"/>
    </source>
</evidence>
<accession>A0ABR7QN78</accession>
<dbReference type="PANTHER" id="PTHR42655">
    <property type="entry name" value="GLYCOGEN PHOSPHORYLASE"/>
    <property type="match status" value="1"/>
</dbReference>
<dbReference type="Pfam" id="PF00343">
    <property type="entry name" value="Phosphorylase"/>
    <property type="match status" value="1"/>
</dbReference>
<sequence length="854" mass="97765">MAGKEKISTRQPLINNQVYGFIPTDIDGVDDLAELALDLRWSWNHAVDELWYQLDPDLWMETHNPWVVLQNVSRDQLIFQMGNAAFLSKLDEMMKLKEKSRNDPAWFQRKYPISDLKCVAYFSMEFMLSEALPIYVGGLGNVAGDQLKSASDLGVPVIAVGLLYQQGYFRQLIDQFGTQQALFPYNDPGQLPISPLRLPNGEWLRINISLSGYTVWLRTWQVQVGRVKLYLLDSNDPVNMPLHRGITSAVYGGGTDLRIQQEIILGIGGWKLLRAMNIAPDVCHMNEGHSAFLVLERAADFMRENGVSFEEALAVTRAGNLFTTHTAVAAGFDNFSPSLMWQFFGNYAKKELHIDFNDLLALGRDDPHNSAQYFNMAYLAIHGSSAVNGVSRLHGEVSRNLFGNLFQRWPTDEVPVGYVTNGVHMPSWDSVYADKIWTQACGKERWRGHLESVEQDIFTVSDHDLWQFRNDSRYHMINFIRERFQGQTEDAGQSPEIVEMAKHIFNKETLTLGFARRFVPYKRPNLLLYDEERFIRILTNPQRPVQLVIAGKSPPYDESGKALIRQWVQFIKQHNLHKHVVFLSDYDMLLTEHLVQGVDVWINTPRRPWEACGTSGMKVLVNGGINLSELDGWWAEAFTPEVGWALGDGREHGGDPFWDADQAIELYELLEQKVVPEFYNRNKDGIPEQWVAKMRNSMSILTPKFSANRAVREYTEKYYLPAADNYQKRASQKGIAGRQMINTFHDLRKKWWQMRFGQIQIENIEGGYQFKIMVWLNHISHDTISVELFAEGLNGSPNEIIKMEIGGLAENGQDHECSACISTTRPAFHYTARIVPCYANISVPLENNLILWQR</sequence>